<comment type="caution">
    <text evidence="1">The sequence shown here is derived from an EMBL/GenBank/DDBJ whole genome shotgun (WGS) entry which is preliminary data.</text>
</comment>
<protein>
    <submittedName>
        <fullName evidence="1">Uncharacterized protein</fullName>
    </submittedName>
</protein>
<dbReference type="InterPro" id="IPR058701">
    <property type="entry name" value="PhiTE_072-like"/>
</dbReference>
<dbReference type="Proteomes" id="UP001207654">
    <property type="component" value="Unassembled WGS sequence"/>
</dbReference>
<name>A0ABT4AF69_9BACT</name>
<dbReference type="Pfam" id="PF26211">
    <property type="entry name" value="Phage_phiTE_072"/>
    <property type="match status" value="1"/>
</dbReference>
<evidence type="ECO:0000313" key="2">
    <source>
        <dbReference type="Proteomes" id="UP001207654"/>
    </source>
</evidence>
<gene>
    <name evidence="1" type="ORF">OV287_38285</name>
</gene>
<evidence type="ECO:0000313" key="1">
    <source>
        <dbReference type="EMBL" id="MCY1080318.1"/>
    </source>
</evidence>
<keyword evidence="2" id="KW-1185">Reference proteome</keyword>
<proteinExistence type="predicted"/>
<organism evidence="1 2">
    <name type="scientific">Archangium lansingense</name>
    <dbReference type="NCBI Taxonomy" id="2995310"/>
    <lineage>
        <taxon>Bacteria</taxon>
        <taxon>Pseudomonadati</taxon>
        <taxon>Myxococcota</taxon>
        <taxon>Myxococcia</taxon>
        <taxon>Myxococcales</taxon>
        <taxon>Cystobacterineae</taxon>
        <taxon>Archangiaceae</taxon>
        <taxon>Archangium</taxon>
    </lineage>
</organism>
<dbReference type="EMBL" id="JAPNKA010000001">
    <property type="protein sequence ID" value="MCY1080318.1"/>
    <property type="molecule type" value="Genomic_DNA"/>
</dbReference>
<sequence length="239" mass="26906">MSTPVTVWRYVLRSKHGWAVVLMDSTGVFSAVSDWGNFGHWWSHHGHDDFREFFLGKDFAQYPSYCAGKFRPATVYDEEKTFQGIRERILRWRREGSISMETARKEWSHFVEVTCVQYLARWKDTTSISEEDFRAWYDGTSMPDAGECASYGDDPQAVGFVQNILPLLAEAIQAELAAEREVEAGHILARPSKGSLLVEVPFLVGETPEAGVELDVLVGEEPELGVELEVCVEPLRGAA</sequence>
<dbReference type="RefSeq" id="WP_267538989.1">
    <property type="nucleotide sequence ID" value="NZ_JAPNKA010000001.1"/>
</dbReference>
<reference evidence="1 2" key="1">
    <citation type="submission" date="2022-11" db="EMBL/GenBank/DDBJ databases">
        <title>Minimal conservation of predation-associated metabolite biosynthetic gene clusters underscores biosynthetic potential of Myxococcota including descriptions for ten novel species: Archangium lansinium sp. nov., Myxococcus landrumus sp. nov., Nannocystis bai.</title>
        <authorList>
            <person name="Ahearne A."/>
            <person name="Stevens C."/>
            <person name="Phillips K."/>
        </authorList>
    </citation>
    <scope>NUCLEOTIDE SEQUENCE [LARGE SCALE GENOMIC DNA]</scope>
    <source>
        <strain evidence="1 2">MIWBW</strain>
    </source>
</reference>
<accession>A0ABT4AF69</accession>